<comment type="function">
    <text evidence="2">Might take part in the signal recognition particle (SRP) pathway. This is inferred from the conservation of its genetic proximity to ftsY/ffh. May be a regulatory protein.</text>
</comment>
<gene>
    <name evidence="4" type="ORF">SDC9_128788</name>
</gene>
<dbReference type="AlphaFoldDB" id="A0A645CXV8"/>
<dbReference type="Pfam" id="PF04297">
    <property type="entry name" value="UPF0122"/>
    <property type="match status" value="1"/>
</dbReference>
<evidence type="ECO:0000256" key="1">
    <source>
        <dbReference type="ARBA" id="ARBA00008720"/>
    </source>
</evidence>
<evidence type="ECO:0000256" key="2">
    <source>
        <dbReference type="ARBA" id="ARBA00024764"/>
    </source>
</evidence>
<dbReference type="Gene3D" id="1.10.10.10">
    <property type="entry name" value="Winged helix-like DNA-binding domain superfamily/Winged helix DNA-binding domain"/>
    <property type="match status" value="1"/>
</dbReference>
<keyword evidence="3" id="KW-0175">Coiled coil</keyword>
<dbReference type="PANTHER" id="PTHR40083">
    <property type="entry name" value="UPF0122 PROTEIN CBO2450/CLC_2298"/>
    <property type="match status" value="1"/>
</dbReference>
<organism evidence="4">
    <name type="scientific">bioreactor metagenome</name>
    <dbReference type="NCBI Taxonomy" id="1076179"/>
    <lineage>
        <taxon>unclassified sequences</taxon>
        <taxon>metagenomes</taxon>
        <taxon>ecological metagenomes</taxon>
    </lineage>
</organism>
<dbReference type="InterPro" id="IPR036388">
    <property type="entry name" value="WH-like_DNA-bd_sf"/>
</dbReference>
<evidence type="ECO:0000256" key="3">
    <source>
        <dbReference type="SAM" id="Coils"/>
    </source>
</evidence>
<comment type="caution">
    <text evidence="4">The sequence shown here is derived from an EMBL/GenBank/DDBJ whole genome shotgun (WGS) entry which is preliminary data.</text>
</comment>
<dbReference type="InterPro" id="IPR013324">
    <property type="entry name" value="RNA_pol_sigma_r3/r4-like"/>
</dbReference>
<evidence type="ECO:0000313" key="4">
    <source>
        <dbReference type="EMBL" id="MPM81731.1"/>
    </source>
</evidence>
<comment type="similarity">
    <text evidence="1">Belongs to the UPF0122 family.</text>
</comment>
<accession>A0A645CXV8</accession>
<reference evidence="4" key="1">
    <citation type="submission" date="2019-08" db="EMBL/GenBank/DDBJ databases">
        <authorList>
            <person name="Kucharzyk K."/>
            <person name="Murdoch R.W."/>
            <person name="Higgins S."/>
            <person name="Loffler F."/>
        </authorList>
    </citation>
    <scope>NUCLEOTIDE SEQUENCE</scope>
</reference>
<protein>
    <submittedName>
        <fullName evidence="4">Uncharacterized protein</fullName>
    </submittedName>
</protein>
<dbReference type="NCBIfam" id="NF045758">
    <property type="entry name" value="YlxM"/>
    <property type="match status" value="1"/>
</dbReference>
<dbReference type="SUPFAM" id="SSF88659">
    <property type="entry name" value="Sigma3 and sigma4 domains of RNA polymerase sigma factors"/>
    <property type="match status" value="1"/>
</dbReference>
<dbReference type="NCBIfam" id="NF001072">
    <property type="entry name" value="PRK00118.2-2"/>
    <property type="match status" value="1"/>
</dbReference>
<dbReference type="EMBL" id="VSSQ01031000">
    <property type="protein sequence ID" value="MPM81731.1"/>
    <property type="molecule type" value="Genomic_DNA"/>
</dbReference>
<name>A0A645CXV8_9ZZZZ</name>
<dbReference type="HAMAP" id="MF_00245">
    <property type="entry name" value="UPF0122"/>
    <property type="match status" value="1"/>
</dbReference>
<dbReference type="InterPro" id="IPR054831">
    <property type="entry name" value="UPF0122_fam_protein"/>
</dbReference>
<feature type="coiled-coil region" evidence="3">
    <location>
        <begin position="74"/>
        <end position="101"/>
    </location>
</feature>
<sequence length="114" mass="13584">MDERIEISLLLDYYGALLTEKQTYIMNLYYNEDFSLAEISEHTNTSRQAIYDLIKRCNKLLLDYELKLKIMQKNMQLANVKRNILIELDKLEENCDENQMKIVDCIKTQLIDNI</sequence>
<dbReference type="InterPro" id="IPR007394">
    <property type="entry name" value="UPF0122"/>
</dbReference>
<dbReference type="PANTHER" id="PTHR40083:SF1">
    <property type="entry name" value="UPF0122 PROTEIN YLXM"/>
    <property type="match status" value="1"/>
</dbReference>
<proteinExistence type="inferred from homology"/>